<dbReference type="Proteomes" id="UP000664417">
    <property type="component" value="Unassembled WGS sequence"/>
</dbReference>
<sequence length="80" mass="8121">MTTISGGGLPSLNLQQLYQSSPAGNSANLNESQALLASEGDSVNLSTAGVALAYESGTSTPTTYDDPFPGDHPPPPKEDA</sequence>
<name>A0A8J7U6Y0_9BACT</name>
<dbReference type="EMBL" id="JAFREP010000029">
    <property type="protein sequence ID" value="MBO1321898.1"/>
    <property type="molecule type" value="Genomic_DNA"/>
</dbReference>
<reference evidence="2" key="1">
    <citation type="submission" date="2021-03" db="EMBL/GenBank/DDBJ databases">
        <authorList>
            <person name="Wang G."/>
        </authorList>
    </citation>
    <scope>NUCLEOTIDE SEQUENCE</scope>
    <source>
        <strain evidence="2">KCTC 12899</strain>
    </source>
</reference>
<gene>
    <name evidence="2" type="ORF">J3U88_25685</name>
</gene>
<protein>
    <submittedName>
        <fullName evidence="2">Uncharacterized protein</fullName>
    </submittedName>
</protein>
<evidence type="ECO:0000313" key="3">
    <source>
        <dbReference type="Proteomes" id="UP000664417"/>
    </source>
</evidence>
<proteinExistence type="predicted"/>
<keyword evidence="3" id="KW-1185">Reference proteome</keyword>
<dbReference type="RefSeq" id="WP_207861871.1">
    <property type="nucleotide sequence ID" value="NZ_JAFREP010000029.1"/>
</dbReference>
<accession>A0A8J7U6Y0</accession>
<organism evidence="2 3">
    <name type="scientific">Acanthopleuribacter pedis</name>
    <dbReference type="NCBI Taxonomy" id="442870"/>
    <lineage>
        <taxon>Bacteria</taxon>
        <taxon>Pseudomonadati</taxon>
        <taxon>Acidobacteriota</taxon>
        <taxon>Holophagae</taxon>
        <taxon>Acanthopleuribacterales</taxon>
        <taxon>Acanthopleuribacteraceae</taxon>
        <taxon>Acanthopleuribacter</taxon>
    </lineage>
</organism>
<comment type="caution">
    <text evidence="2">The sequence shown here is derived from an EMBL/GenBank/DDBJ whole genome shotgun (WGS) entry which is preliminary data.</text>
</comment>
<evidence type="ECO:0000313" key="2">
    <source>
        <dbReference type="EMBL" id="MBO1321898.1"/>
    </source>
</evidence>
<evidence type="ECO:0000256" key="1">
    <source>
        <dbReference type="SAM" id="MobiDB-lite"/>
    </source>
</evidence>
<dbReference type="AlphaFoldDB" id="A0A8J7U6Y0"/>
<feature type="region of interest" description="Disordered" evidence="1">
    <location>
        <begin position="54"/>
        <end position="80"/>
    </location>
</feature>